<comment type="caution">
    <text evidence="1">The sequence shown here is derived from an EMBL/GenBank/DDBJ whole genome shotgun (WGS) entry which is preliminary data.</text>
</comment>
<name>A0AAP0ENN8_9MAGN</name>
<sequence length="65" mass="7477">MLLARTIFIFQHCPPSQTSIILKESVNPQYVSSVTRQLCLLFNKKKKCHASKVIKTPNYFLTKPP</sequence>
<evidence type="ECO:0000313" key="2">
    <source>
        <dbReference type="Proteomes" id="UP001419268"/>
    </source>
</evidence>
<keyword evidence="2" id="KW-1185">Reference proteome</keyword>
<gene>
    <name evidence="1" type="ORF">Scep_025342</name>
</gene>
<dbReference type="Proteomes" id="UP001419268">
    <property type="component" value="Unassembled WGS sequence"/>
</dbReference>
<organism evidence="1 2">
    <name type="scientific">Stephania cephalantha</name>
    <dbReference type="NCBI Taxonomy" id="152367"/>
    <lineage>
        <taxon>Eukaryota</taxon>
        <taxon>Viridiplantae</taxon>
        <taxon>Streptophyta</taxon>
        <taxon>Embryophyta</taxon>
        <taxon>Tracheophyta</taxon>
        <taxon>Spermatophyta</taxon>
        <taxon>Magnoliopsida</taxon>
        <taxon>Ranunculales</taxon>
        <taxon>Menispermaceae</taxon>
        <taxon>Menispermoideae</taxon>
        <taxon>Cissampelideae</taxon>
        <taxon>Stephania</taxon>
    </lineage>
</organism>
<proteinExistence type="predicted"/>
<protein>
    <submittedName>
        <fullName evidence="1">Uncharacterized protein</fullName>
    </submittedName>
</protein>
<reference evidence="1 2" key="1">
    <citation type="submission" date="2024-01" db="EMBL/GenBank/DDBJ databases">
        <title>Genome assemblies of Stephania.</title>
        <authorList>
            <person name="Yang L."/>
        </authorList>
    </citation>
    <scope>NUCLEOTIDE SEQUENCE [LARGE SCALE GENOMIC DNA]</scope>
    <source>
        <strain evidence="1">JXDWG</strain>
        <tissue evidence="1">Leaf</tissue>
    </source>
</reference>
<dbReference type="EMBL" id="JBBNAG010000011">
    <property type="protein sequence ID" value="KAK9093873.1"/>
    <property type="molecule type" value="Genomic_DNA"/>
</dbReference>
<accession>A0AAP0ENN8</accession>
<evidence type="ECO:0000313" key="1">
    <source>
        <dbReference type="EMBL" id="KAK9093873.1"/>
    </source>
</evidence>
<dbReference type="AlphaFoldDB" id="A0AAP0ENN8"/>